<keyword evidence="3" id="KW-1185">Reference proteome</keyword>
<dbReference type="InterPro" id="IPR002655">
    <property type="entry name" value="Acyl-CoA_oxidase_C"/>
</dbReference>
<dbReference type="GO" id="GO:0005777">
    <property type="term" value="C:peroxisome"/>
    <property type="evidence" value="ECO:0007669"/>
    <property type="project" value="InterPro"/>
</dbReference>
<comment type="caution">
    <text evidence="2">The sequence shown here is derived from an EMBL/GenBank/DDBJ whole genome shotgun (WGS) entry which is preliminary data.</text>
</comment>
<dbReference type="STRING" id="104452.A0A0L7LNR6"/>
<dbReference type="SUPFAM" id="SSF47203">
    <property type="entry name" value="Acyl-CoA dehydrogenase C-terminal domain-like"/>
    <property type="match status" value="1"/>
</dbReference>
<dbReference type="Pfam" id="PF01756">
    <property type="entry name" value="ACOX"/>
    <property type="match status" value="1"/>
</dbReference>
<dbReference type="AlphaFoldDB" id="A0A0L7LNR6"/>
<accession>A0A0L7LNR6</accession>
<protein>
    <submittedName>
        <fullName evidence="2">Peroxisomal acyl-coenzyme A oxidase 3</fullName>
    </submittedName>
</protein>
<evidence type="ECO:0000313" key="3">
    <source>
        <dbReference type="Proteomes" id="UP000037510"/>
    </source>
</evidence>
<reference evidence="2 3" key="1">
    <citation type="journal article" date="2015" name="Genome Biol. Evol.">
        <title>The genome of winter moth (Operophtera brumata) provides a genomic perspective on sexual dimorphism and phenology.</title>
        <authorList>
            <person name="Derks M.F."/>
            <person name="Smit S."/>
            <person name="Salis L."/>
            <person name="Schijlen E."/>
            <person name="Bossers A."/>
            <person name="Mateman C."/>
            <person name="Pijl A.S."/>
            <person name="de Ridder D."/>
            <person name="Groenen M.A."/>
            <person name="Visser M.E."/>
            <person name="Megens H.J."/>
        </authorList>
    </citation>
    <scope>NUCLEOTIDE SEQUENCE [LARGE SCALE GENOMIC DNA]</scope>
    <source>
        <strain evidence="2">WM2013NL</strain>
        <tissue evidence="2">Head and thorax</tissue>
    </source>
</reference>
<gene>
    <name evidence="2" type="ORF">OBRU01_04950</name>
</gene>
<dbReference type="Proteomes" id="UP000037510">
    <property type="component" value="Unassembled WGS sequence"/>
</dbReference>
<dbReference type="GO" id="GO:0006635">
    <property type="term" value="P:fatty acid beta-oxidation"/>
    <property type="evidence" value="ECO:0007669"/>
    <property type="project" value="InterPro"/>
</dbReference>
<dbReference type="GO" id="GO:0003997">
    <property type="term" value="F:acyl-CoA oxidase activity"/>
    <property type="evidence" value="ECO:0007669"/>
    <property type="project" value="InterPro"/>
</dbReference>
<evidence type="ECO:0000313" key="2">
    <source>
        <dbReference type="EMBL" id="KOB77075.1"/>
    </source>
</evidence>
<dbReference type="EMBL" id="JTDY01000458">
    <property type="protein sequence ID" value="KOB77075.1"/>
    <property type="molecule type" value="Genomic_DNA"/>
</dbReference>
<dbReference type="Gene3D" id="1.20.140.10">
    <property type="entry name" value="Butyryl-CoA Dehydrogenase, subunit A, domain 3"/>
    <property type="match status" value="1"/>
</dbReference>
<feature type="domain" description="Acyl-CoA oxidase C-terminal" evidence="1">
    <location>
        <begin position="2"/>
        <end position="80"/>
    </location>
</feature>
<evidence type="ECO:0000259" key="1">
    <source>
        <dbReference type="Pfam" id="PF01756"/>
    </source>
</evidence>
<organism evidence="2 3">
    <name type="scientific">Operophtera brumata</name>
    <name type="common">Winter moth</name>
    <name type="synonym">Phalaena brumata</name>
    <dbReference type="NCBI Taxonomy" id="104452"/>
    <lineage>
        <taxon>Eukaryota</taxon>
        <taxon>Metazoa</taxon>
        <taxon>Ecdysozoa</taxon>
        <taxon>Arthropoda</taxon>
        <taxon>Hexapoda</taxon>
        <taxon>Insecta</taxon>
        <taxon>Pterygota</taxon>
        <taxon>Neoptera</taxon>
        <taxon>Endopterygota</taxon>
        <taxon>Lepidoptera</taxon>
        <taxon>Glossata</taxon>
        <taxon>Ditrysia</taxon>
        <taxon>Geometroidea</taxon>
        <taxon>Geometridae</taxon>
        <taxon>Larentiinae</taxon>
        <taxon>Operophtera</taxon>
    </lineage>
</organism>
<dbReference type="InterPro" id="IPR036250">
    <property type="entry name" value="AcylCo_DH-like_C"/>
</dbReference>
<name>A0A0L7LNR6_OPEBR</name>
<feature type="non-terminal residue" evidence="2">
    <location>
        <position position="81"/>
    </location>
</feature>
<sequence length="81" mass="9239">MTAENVSRLRAEGRDTFQAKDDSQSYNAVTLSIVYAENYVLNHFFKTASEFEDVACRQVLLKLVSLYGAFLLEKHLATLYI</sequence>
<proteinExistence type="predicted"/>